<feature type="signal peptide" evidence="2">
    <location>
        <begin position="1"/>
        <end position="18"/>
    </location>
</feature>
<dbReference type="AlphaFoldDB" id="A0A6P7JQH2"/>
<name>A0A6P7JQH2_9TELE</name>
<proteinExistence type="predicted"/>
<evidence type="ECO:0000313" key="3">
    <source>
        <dbReference type="Proteomes" id="UP000515145"/>
    </source>
</evidence>
<keyword evidence="3" id="KW-1185">Reference proteome</keyword>
<evidence type="ECO:0000256" key="1">
    <source>
        <dbReference type="SAM" id="MobiDB-lite"/>
    </source>
</evidence>
<sequence length="264" mass="30568">MFRIALLVCVSLIFGITAKPWNKLKDEAFQETVMSKDDNGKMAWGAEVEPPEDMDKIQYEIDPSMKIWKSMTGSGEDKQALKAEEDLDELNHPSMSDLLQNMDVLPAADIQAEPPQGDDNVEQSQRAEEDRDNIEEPEHDWDDVYHKDKEEELDRYLAPMVAKFNPDMGVRGGFFEPEKDEDDLYHKDELRSPVQVELLRPEMRAESEVRVHLEPEDDMDDLYHKEVFRPVLYQDDAAVAIPVDSPSVRMYSEPEEDLDDLYHH</sequence>
<evidence type="ECO:0000313" key="4">
    <source>
        <dbReference type="RefSeq" id="XP_028279207.1"/>
    </source>
</evidence>
<protein>
    <submittedName>
        <fullName evidence="4">Titin homolog</fullName>
    </submittedName>
</protein>
<feature type="compositionally biased region" description="Acidic residues" evidence="1">
    <location>
        <begin position="130"/>
        <end position="141"/>
    </location>
</feature>
<organism evidence="3 4">
    <name type="scientific">Parambassis ranga</name>
    <name type="common">Indian glassy fish</name>
    <dbReference type="NCBI Taxonomy" id="210632"/>
    <lineage>
        <taxon>Eukaryota</taxon>
        <taxon>Metazoa</taxon>
        <taxon>Chordata</taxon>
        <taxon>Craniata</taxon>
        <taxon>Vertebrata</taxon>
        <taxon>Euteleostomi</taxon>
        <taxon>Actinopterygii</taxon>
        <taxon>Neopterygii</taxon>
        <taxon>Teleostei</taxon>
        <taxon>Neoteleostei</taxon>
        <taxon>Acanthomorphata</taxon>
        <taxon>Ovalentaria</taxon>
        <taxon>Ambassidae</taxon>
        <taxon>Parambassis</taxon>
    </lineage>
</organism>
<dbReference type="InParanoid" id="A0A6P7JQH2"/>
<feature type="chain" id="PRO_5028163264" evidence="2">
    <location>
        <begin position="19"/>
        <end position="264"/>
    </location>
</feature>
<dbReference type="OrthoDB" id="9938040at2759"/>
<reference evidence="4" key="1">
    <citation type="submission" date="2025-08" db="UniProtKB">
        <authorList>
            <consortium name="RefSeq"/>
        </authorList>
    </citation>
    <scope>IDENTIFICATION</scope>
</reference>
<keyword evidence="2" id="KW-0732">Signal</keyword>
<accession>A0A6P7JQH2</accession>
<dbReference type="GeneID" id="114447245"/>
<dbReference type="Proteomes" id="UP000515145">
    <property type="component" value="Chromosome 15"/>
</dbReference>
<feature type="region of interest" description="Disordered" evidence="1">
    <location>
        <begin position="110"/>
        <end position="146"/>
    </location>
</feature>
<evidence type="ECO:0000256" key="2">
    <source>
        <dbReference type="SAM" id="SignalP"/>
    </source>
</evidence>
<dbReference type="RefSeq" id="XP_028279207.1">
    <property type="nucleotide sequence ID" value="XM_028423406.1"/>
</dbReference>
<gene>
    <name evidence="4" type="primary">LOC114447245</name>
</gene>